<evidence type="ECO:0000313" key="2">
    <source>
        <dbReference type="EMBL" id="OAQ36429.1"/>
    </source>
</evidence>
<protein>
    <submittedName>
        <fullName evidence="2">Uncharacterized protein</fullName>
    </submittedName>
</protein>
<keyword evidence="3" id="KW-1185">Reference proteome</keyword>
<organism evidence="2 3">
    <name type="scientific">Linnemannia elongata AG-77</name>
    <dbReference type="NCBI Taxonomy" id="1314771"/>
    <lineage>
        <taxon>Eukaryota</taxon>
        <taxon>Fungi</taxon>
        <taxon>Fungi incertae sedis</taxon>
        <taxon>Mucoromycota</taxon>
        <taxon>Mortierellomycotina</taxon>
        <taxon>Mortierellomycetes</taxon>
        <taxon>Mortierellales</taxon>
        <taxon>Mortierellaceae</taxon>
        <taxon>Linnemannia</taxon>
    </lineage>
</organism>
<reference evidence="2 3" key="1">
    <citation type="submission" date="2016-05" db="EMBL/GenBank/DDBJ databases">
        <title>Genome sequencing reveals origins of a unique bacterial endosymbiosis in the earliest lineages of terrestrial Fungi.</title>
        <authorList>
            <consortium name="DOE Joint Genome Institute"/>
            <person name="Uehling J."/>
            <person name="Gryganskyi A."/>
            <person name="Hameed K."/>
            <person name="Tschaplinski T."/>
            <person name="Misztal P."/>
            <person name="Wu S."/>
            <person name="Desiro A."/>
            <person name="Vande Pol N."/>
            <person name="Du Z.-Y."/>
            <person name="Zienkiewicz A."/>
            <person name="Zienkiewicz K."/>
            <person name="Morin E."/>
            <person name="Tisserant E."/>
            <person name="Splivallo R."/>
            <person name="Hainaut M."/>
            <person name="Henrissat B."/>
            <person name="Ohm R."/>
            <person name="Kuo A."/>
            <person name="Yan J."/>
            <person name="Lipzen A."/>
            <person name="Nolan M."/>
            <person name="Labutti K."/>
            <person name="Barry K."/>
            <person name="Goldstein A."/>
            <person name="Labbe J."/>
            <person name="Schadt C."/>
            <person name="Tuskan G."/>
            <person name="Grigoriev I."/>
            <person name="Martin F."/>
            <person name="Vilgalys R."/>
            <person name="Bonito G."/>
        </authorList>
    </citation>
    <scope>NUCLEOTIDE SEQUENCE [LARGE SCALE GENOMIC DNA]</scope>
    <source>
        <strain evidence="2 3">AG-77</strain>
    </source>
</reference>
<sequence length="211" mass="22996">MSSQSDQEAQQQLFTDTLLKLQIHAALAKENSHNNKSPLPLLAQSCSLLDNLPSTTTTASWTPAQRILIDALKIDAWMALADGCIQANDLIQAEASLQRLATLQDAAAGPFSWRAQKSNRNNYNRRNKMAGSSDSSSNDTTATSTPSSPGPTKEHHQAAAELIQTWRKLCQVYTDMGKSDMASNFHKRIQKMTDLLQDPLISSTTIAAATP</sequence>
<accession>A0A197KJG7</accession>
<name>A0A197KJG7_9FUNG</name>
<gene>
    <name evidence="2" type="ORF">K457DRAFT_131641</name>
</gene>
<dbReference type="AlphaFoldDB" id="A0A197KJG7"/>
<feature type="region of interest" description="Disordered" evidence="1">
    <location>
        <begin position="117"/>
        <end position="158"/>
    </location>
</feature>
<dbReference type="Proteomes" id="UP000078512">
    <property type="component" value="Unassembled WGS sequence"/>
</dbReference>
<dbReference type="EMBL" id="KV442011">
    <property type="protein sequence ID" value="OAQ36429.1"/>
    <property type="molecule type" value="Genomic_DNA"/>
</dbReference>
<proteinExistence type="predicted"/>
<evidence type="ECO:0000313" key="3">
    <source>
        <dbReference type="Proteomes" id="UP000078512"/>
    </source>
</evidence>
<evidence type="ECO:0000256" key="1">
    <source>
        <dbReference type="SAM" id="MobiDB-lite"/>
    </source>
</evidence>
<dbReference type="OrthoDB" id="2445661at2759"/>
<feature type="compositionally biased region" description="Low complexity" evidence="1">
    <location>
        <begin position="129"/>
        <end position="151"/>
    </location>
</feature>